<dbReference type="EMBL" id="KT006940">
    <property type="protein sequence ID" value="AKQ00872.1"/>
    <property type="molecule type" value="Genomic_DNA"/>
</dbReference>
<keyword evidence="1" id="KW-0472">Membrane</keyword>
<feature type="transmembrane region" description="Helical" evidence="1">
    <location>
        <begin position="12"/>
        <end position="31"/>
    </location>
</feature>
<evidence type="ECO:0000313" key="2">
    <source>
        <dbReference type="EMBL" id="AKQ00872.1"/>
    </source>
</evidence>
<keyword evidence="1" id="KW-0812">Transmembrane</keyword>
<accession>A0A0H4T3E9</accession>
<feature type="transmembrane region" description="Helical" evidence="1">
    <location>
        <begin position="37"/>
        <end position="55"/>
    </location>
</feature>
<organism evidence="2">
    <name type="scientific">uncultured Microgenomates bacterium Rifle_16ft_4_minimus_1180</name>
    <dbReference type="NCBI Taxonomy" id="1665106"/>
    <lineage>
        <taxon>Bacteria</taxon>
        <taxon>Candidatus Microgenomatota</taxon>
        <taxon>environmental samples</taxon>
    </lineage>
</organism>
<name>A0A0H4T3E9_9BACT</name>
<keyword evidence="1" id="KW-1133">Transmembrane helix</keyword>
<protein>
    <submittedName>
        <fullName evidence="2">Uncharacterized protein</fullName>
    </submittedName>
</protein>
<sequence length="64" mass="6895">MNKHEQNRMSWKAVVGGMVAVIAMSAASGAAIVEKDYIEAGVEAVVGLLAIAYAIREQRRYGSR</sequence>
<reference evidence="2" key="1">
    <citation type="journal article" date="2015" name="ISME J.">
        <title>Aquifer environment selects for microbial species cohorts in sediment and groundwater.</title>
        <authorList>
            <person name="Hug L.A."/>
            <person name="Thomas B.C."/>
            <person name="Brown C.T."/>
            <person name="Frischkorn K.R."/>
            <person name="Williams K.H."/>
            <person name="Tringe S.G."/>
            <person name="Banfield J.F."/>
        </authorList>
    </citation>
    <scope>NUCLEOTIDE SEQUENCE</scope>
</reference>
<dbReference type="AlphaFoldDB" id="A0A0H4T3E9"/>
<evidence type="ECO:0000256" key="1">
    <source>
        <dbReference type="SAM" id="Phobius"/>
    </source>
</evidence>
<proteinExistence type="predicted"/>